<keyword evidence="11" id="KW-0812">Transmembrane</keyword>
<dbReference type="SUPFAM" id="SSF52777">
    <property type="entry name" value="CoA-dependent acyltransferases"/>
    <property type="match status" value="1"/>
</dbReference>
<dbReference type="PANTHER" id="PTHR31650:SF1">
    <property type="entry name" value="WAX ESTER SYNTHASE_DIACYLGLYCEROL ACYLTRANSFERASE 4-RELATED"/>
    <property type="match status" value="1"/>
</dbReference>
<proteinExistence type="inferred from homology"/>
<evidence type="ECO:0000256" key="10">
    <source>
        <dbReference type="ARBA" id="ARBA00048109"/>
    </source>
</evidence>
<dbReference type="InterPro" id="IPR009721">
    <property type="entry name" value="O-acyltransferase_WSD1_C"/>
</dbReference>
<comment type="pathway">
    <text evidence="3">Glycerolipid metabolism; triacylglycerol biosynthesis.</text>
</comment>
<feature type="domain" description="O-acyltransferase WSD1-like N-terminal" evidence="12">
    <location>
        <begin position="80"/>
        <end position="300"/>
    </location>
</feature>
<comment type="pathway">
    <text evidence="4">Lipid metabolism.</text>
</comment>
<keyword evidence="7" id="KW-0012">Acyltransferase</keyword>
<feature type="transmembrane region" description="Helical" evidence="11">
    <location>
        <begin position="216"/>
        <end position="233"/>
    </location>
</feature>
<comment type="subcellular location">
    <subcellularLocation>
        <location evidence="1">Cell membrane</location>
        <topology evidence="1">Single-pass membrane protein</topology>
    </subcellularLocation>
    <subcellularLocation>
        <location evidence="2">Endoplasmic reticulum membrane</location>
    </subcellularLocation>
</comment>
<dbReference type="GO" id="GO:0005789">
    <property type="term" value="C:endoplasmic reticulum membrane"/>
    <property type="evidence" value="ECO:0007669"/>
    <property type="project" value="UniProtKB-SubCell"/>
</dbReference>
<protein>
    <recommendedName>
        <fullName evidence="16">Diacylglycerol O-acyltransferase</fullName>
    </recommendedName>
</protein>
<dbReference type="Gene3D" id="3.30.559.10">
    <property type="entry name" value="Chloramphenicol acetyltransferase-like domain"/>
    <property type="match status" value="1"/>
</dbReference>
<dbReference type="InterPro" id="IPR045034">
    <property type="entry name" value="O-acyltransferase_WSD1-like"/>
</dbReference>
<dbReference type="AlphaFoldDB" id="A0ABD0VNZ9"/>
<dbReference type="InterPro" id="IPR004255">
    <property type="entry name" value="O-acyltransferase_WSD1_N"/>
</dbReference>
<dbReference type="GO" id="GO:0004144">
    <property type="term" value="F:diacylglycerol O-acyltransferase activity"/>
    <property type="evidence" value="ECO:0007669"/>
    <property type="project" value="UniProtKB-EC"/>
</dbReference>
<evidence type="ECO:0000256" key="8">
    <source>
        <dbReference type="ARBA" id="ARBA00024360"/>
    </source>
</evidence>
<keyword evidence="15" id="KW-1185">Reference proteome</keyword>
<evidence type="ECO:0008006" key="16">
    <source>
        <dbReference type="Google" id="ProtNLM"/>
    </source>
</evidence>
<evidence type="ECO:0000259" key="13">
    <source>
        <dbReference type="Pfam" id="PF06974"/>
    </source>
</evidence>
<dbReference type="EMBL" id="JANQDX010000005">
    <property type="protein sequence ID" value="KAL0924307.1"/>
    <property type="molecule type" value="Genomic_DNA"/>
</dbReference>
<evidence type="ECO:0000256" key="9">
    <source>
        <dbReference type="ARBA" id="ARBA00047604"/>
    </source>
</evidence>
<evidence type="ECO:0000256" key="3">
    <source>
        <dbReference type="ARBA" id="ARBA00004771"/>
    </source>
</evidence>
<organism evidence="14 15">
    <name type="scientific">Dendrobium thyrsiflorum</name>
    <name type="common">Pinecone-like raceme dendrobium</name>
    <name type="synonym">Orchid</name>
    <dbReference type="NCBI Taxonomy" id="117978"/>
    <lineage>
        <taxon>Eukaryota</taxon>
        <taxon>Viridiplantae</taxon>
        <taxon>Streptophyta</taxon>
        <taxon>Embryophyta</taxon>
        <taxon>Tracheophyta</taxon>
        <taxon>Spermatophyta</taxon>
        <taxon>Magnoliopsida</taxon>
        <taxon>Liliopsida</taxon>
        <taxon>Asparagales</taxon>
        <taxon>Orchidaceae</taxon>
        <taxon>Epidendroideae</taxon>
        <taxon>Malaxideae</taxon>
        <taxon>Dendrobiinae</taxon>
        <taxon>Dendrobium</taxon>
    </lineage>
</organism>
<gene>
    <name evidence="14" type="ORF">M5K25_005123</name>
</gene>
<evidence type="ECO:0000313" key="14">
    <source>
        <dbReference type="EMBL" id="KAL0924307.1"/>
    </source>
</evidence>
<evidence type="ECO:0000256" key="7">
    <source>
        <dbReference type="ARBA" id="ARBA00023315"/>
    </source>
</evidence>
<evidence type="ECO:0000313" key="15">
    <source>
        <dbReference type="Proteomes" id="UP001552299"/>
    </source>
</evidence>
<accession>A0ABD0VNZ9</accession>
<evidence type="ECO:0000256" key="2">
    <source>
        <dbReference type="ARBA" id="ARBA00004586"/>
    </source>
</evidence>
<feature type="domain" description="O-acyltransferase WSD1 C-terminal" evidence="13">
    <location>
        <begin position="356"/>
        <end position="500"/>
    </location>
</feature>
<comment type="similarity">
    <text evidence="8">In the N-terminal section; belongs to the long-chain O-acyltransferase family.</text>
</comment>
<evidence type="ECO:0000256" key="4">
    <source>
        <dbReference type="ARBA" id="ARBA00005189"/>
    </source>
</evidence>
<dbReference type="Pfam" id="PF06974">
    <property type="entry name" value="WS_DGAT_C"/>
    <property type="match status" value="1"/>
</dbReference>
<evidence type="ECO:0000256" key="6">
    <source>
        <dbReference type="ARBA" id="ARBA00022824"/>
    </source>
</evidence>
<evidence type="ECO:0000256" key="1">
    <source>
        <dbReference type="ARBA" id="ARBA00004162"/>
    </source>
</evidence>
<keyword evidence="11" id="KW-0472">Membrane</keyword>
<sequence>MGATKTASKNPPAVKIPTQRFISSATDIEKAVAAAAKEEKGEPLSPAARIFRQPQFNCHIIAILGMGKFICADDLKGGLEGTLVRHPRFSSVQVTDLSGRDKPRWVPTKVNLDDHVIYPDISDATTAAADDDPVVGDRFVEDYTAGLYHSPLDPSHPLWDIHFLAIRTSEATCVAVFRIHHSLGDGISLMSLFLACTRRTSDYESLPSLPAARRRSAAAVSGFGPWVLLYWIWTFLVYAWNTLVHAFLFVASAFFLKDTRTRIMGSEGVEFRPKRFVHRTISLDDIKDIKNAMGCTINDVLVGVTSAALSRYLSRSYDGCLPKNLRIRTSLLVNIRPTPGINALAEMMRKGSGAKWGNQMGYMLLRFPVMECEDPLDYVRKGMAVVEKKKKSWEAIFTYISSLVIVKTLGFKVGTVLCHRIVSNTSLSFSNIVGPMEEVGFCGSPLVYIAPSVYGHPQALTIHFQSYLNKMKVVVAVDELVIPDPHKLLDDISHSLQLIKDAITRF</sequence>
<name>A0ABD0VNZ9_DENTH</name>
<dbReference type="GO" id="GO:0005886">
    <property type="term" value="C:plasma membrane"/>
    <property type="evidence" value="ECO:0007669"/>
    <property type="project" value="UniProtKB-SubCell"/>
</dbReference>
<comment type="catalytic activity">
    <reaction evidence="9">
        <text>a long chain fatty alcohol + a fatty acyl-CoA = a long-chain alcohol wax ester + CoA</text>
        <dbReference type="Rhea" id="RHEA:38443"/>
        <dbReference type="ChEBI" id="CHEBI:17135"/>
        <dbReference type="ChEBI" id="CHEBI:57287"/>
        <dbReference type="ChEBI" id="CHEBI:77636"/>
        <dbReference type="ChEBI" id="CHEBI:235323"/>
        <dbReference type="EC" id="2.3.1.75"/>
    </reaction>
</comment>
<keyword evidence="5" id="KW-0808">Transferase</keyword>
<dbReference type="GO" id="GO:0047196">
    <property type="term" value="F:long-chain-alcohol O-fatty-acyltransferase activity"/>
    <property type="evidence" value="ECO:0007669"/>
    <property type="project" value="UniProtKB-EC"/>
</dbReference>
<keyword evidence="6" id="KW-0256">Endoplasmic reticulum</keyword>
<comment type="catalytic activity">
    <reaction evidence="10">
        <text>an acyl-CoA + a 1,2-diacyl-sn-glycerol = a triacyl-sn-glycerol + CoA</text>
        <dbReference type="Rhea" id="RHEA:10868"/>
        <dbReference type="ChEBI" id="CHEBI:17815"/>
        <dbReference type="ChEBI" id="CHEBI:57287"/>
        <dbReference type="ChEBI" id="CHEBI:58342"/>
        <dbReference type="ChEBI" id="CHEBI:64615"/>
        <dbReference type="EC" id="2.3.1.20"/>
    </reaction>
</comment>
<evidence type="ECO:0000256" key="11">
    <source>
        <dbReference type="SAM" id="Phobius"/>
    </source>
</evidence>
<dbReference type="PANTHER" id="PTHR31650">
    <property type="entry name" value="O-ACYLTRANSFERASE (WSD1-LIKE) FAMILY PROTEIN"/>
    <property type="match status" value="1"/>
</dbReference>
<comment type="caution">
    <text evidence="14">The sequence shown here is derived from an EMBL/GenBank/DDBJ whole genome shotgun (WGS) entry which is preliminary data.</text>
</comment>
<dbReference type="InterPro" id="IPR023213">
    <property type="entry name" value="CAT-like_dom_sf"/>
</dbReference>
<keyword evidence="11" id="KW-1133">Transmembrane helix</keyword>
<evidence type="ECO:0000259" key="12">
    <source>
        <dbReference type="Pfam" id="PF03007"/>
    </source>
</evidence>
<evidence type="ECO:0000256" key="5">
    <source>
        <dbReference type="ARBA" id="ARBA00022679"/>
    </source>
</evidence>
<reference evidence="14 15" key="1">
    <citation type="journal article" date="2024" name="Plant Biotechnol. J.">
        <title>Dendrobium thyrsiflorum genome and its molecular insights into genes involved in important horticultural traits.</title>
        <authorList>
            <person name="Chen B."/>
            <person name="Wang J.Y."/>
            <person name="Zheng P.J."/>
            <person name="Li K.L."/>
            <person name="Liang Y.M."/>
            <person name="Chen X.F."/>
            <person name="Zhang C."/>
            <person name="Zhao X."/>
            <person name="He X."/>
            <person name="Zhang G.Q."/>
            <person name="Liu Z.J."/>
            <person name="Xu Q."/>
        </authorList>
    </citation>
    <scope>NUCLEOTIDE SEQUENCE [LARGE SCALE GENOMIC DNA]</scope>
    <source>
        <strain evidence="14">GZMU011</strain>
    </source>
</reference>
<dbReference type="Proteomes" id="UP001552299">
    <property type="component" value="Unassembled WGS sequence"/>
</dbReference>
<dbReference type="Pfam" id="PF03007">
    <property type="entry name" value="WS_DGAT_cat"/>
    <property type="match status" value="1"/>
</dbReference>